<organism evidence="1 2">
    <name type="scientific">Agathobacter ruminis</name>
    <dbReference type="NCBI Taxonomy" id="1712665"/>
    <lineage>
        <taxon>Bacteria</taxon>
        <taxon>Bacillati</taxon>
        <taxon>Bacillota</taxon>
        <taxon>Clostridia</taxon>
        <taxon>Lachnospirales</taxon>
        <taxon>Lachnospiraceae</taxon>
        <taxon>Agathobacter</taxon>
    </lineage>
</organism>
<dbReference type="AlphaFoldDB" id="A0A2G3E1X9"/>
<comment type="caution">
    <text evidence="1">The sequence shown here is derived from an EMBL/GenBank/DDBJ whole genome shotgun (WGS) entry which is preliminary data.</text>
</comment>
<sequence length="155" mass="16914">MYQFDHQPQYPVDLIAQRDEKLKISSSVIKSWNVRFVDADTDGSDYCEPPVDEPGMTAAEPEAELTPEQEEAIRNANEIFARLEAEKAADEAVKQAEIEAAFAAQNEANYNAATNSYSGAYGTGPISEDTAAQAASILAEKKDAFTDMLSELQNS</sequence>
<dbReference type="EMBL" id="PDYG01000070">
    <property type="protein sequence ID" value="PHU37286.1"/>
    <property type="molecule type" value="Genomic_DNA"/>
</dbReference>
<evidence type="ECO:0000313" key="2">
    <source>
        <dbReference type="Proteomes" id="UP000224563"/>
    </source>
</evidence>
<reference evidence="1 2" key="2">
    <citation type="submission" date="2017-10" db="EMBL/GenBank/DDBJ databases">
        <authorList>
            <person name="Banno H."/>
            <person name="Chua N.-H."/>
        </authorList>
    </citation>
    <scope>NUCLEOTIDE SEQUENCE [LARGE SCALE GENOMIC DNA]</scope>
    <source>
        <strain evidence="1 2">JK623</strain>
    </source>
</reference>
<gene>
    <name evidence="1" type="ORF">CSX02_08740</name>
</gene>
<keyword evidence="2" id="KW-1185">Reference proteome</keyword>
<dbReference type="Proteomes" id="UP000224563">
    <property type="component" value="Unassembled WGS sequence"/>
</dbReference>
<accession>A0A2G3E1X9</accession>
<name>A0A2G3E1X9_9FIRM</name>
<proteinExistence type="predicted"/>
<reference evidence="1 2" key="1">
    <citation type="submission" date="2017-10" db="EMBL/GenBank/DDBJ databases">
        <title>Resolving the taxonomy of Roseburia spp., Eubacterium rectale and Agathobacter spp. through phylogenomic analysis.</title>
        <authorList>
            <person name="Sheridan P.O."/>
            <person name="Walker A.W."/>
            <person name="Duncan S.H."/>
            <person name="Scott K.P."/>
            <person name="Toole P.W.O."/>
            <person name="Luis P."/>
            <person name="Flint H.J."/>
        </authorList>
    </citation>
    <scope>NUCLEOTIDE SEQUENCE [LARGE SCALE GENOMIC DNA]</scope>
    <source>
        <strain evidence="1 2">JK623</strain>
    </source>
</reference>
<evidence type="ECO:0000313" key="1">
    <source>
        <dbReference type="EMBL" id="PHU37286.1"/>
    </source>
</evidence>
<protein>
    <submittedName>
        <fullName evidence="1">Uncharacterized protein</fullName>
    </submittedName>
</protein>
<dbReference type="RefSeq" id="WP_099386394.1">
    <property type="nucleotide sequence ID" value="NZ_JANSWH010000012.1"/>
</dbReference>